<dbReference type="EMBL" id="JAJFAZ020000004">
    <property type="protein sequence ID" value="KAI5332084.1"/>
    <property type="molecule type" value="Genomic_DNA"/>
</dbReference>
<name>A0AAD4VVJ2_PRUDU</name>
<keyword evidence="3" id="KW-1185">Reference proteome</keyword>
<feature type="region of interest" description="Disordered" evidence="1">
    <location>
        <begin position="54"/>
        <end position="82"/>
    </location>
</feature>
<dbReference type="AlphaFoldDB" id="A0AAD4VVJ2"/>
<reference evidence="2 3" key="1">
    <citation type="journal article" date="2022" name="G3 (Bethesda)">
        <title>Whole-genome sequence and methylome profiling of the almond [Prunus dulcis (Mill.) D.A. Webb] cultivar 'Nonpareil'.</title>
        <authorList>
            <person name="D'Amico-Willman K.M."/>
            <person name="Ouma W.Z."/>
            <person name="Meulia T."/>
            <person name="Sideli G.M."/>
            <person name="Gradziel T.M."/>
            <person name="Fresnedo-Ramirez J."/>
        </authorList>
    </citation>
    <scope>NUCLEOTIDE SEQUENCE [LARGE SCALE GENOMIC DNA]</scope>
    <source>
        <strain evidence="2">Clone GOH B32 T37-40</strain>
    </source>
</reference>
<organism evidence="2 3">
    <name type="scientific">Prunus dulcis</name>
    <name type="common">Almond</name>
    <name type="synonym">Amygdalus dulcis</name>
    <dbReference type="NCBI Taxonomy" id="3755"/>
    <lineage>
        <taxon>Eukaryota</taxon>
        <taxon>Viridiplantae</taxon>
        <taxon>Streptophyta</taxon>
        <taxon>Embryophyta</taxon>
        <taxon>Tracheophyta</taxon>
        <taxon>Spermatophyta</taxon>
        <taxon>Magnoliopsida</taxon>
        <taxon>eudicotyledons</taxon>
        <taxon>Gunneridae</taxon>
        <taxon>Pentapetalae</taxon>
        <taxon>rosids</taxon>
        <taxon>fabids</taxon>
        <taxon>Rosales</taxon>
        <taxon>Rosaceae</taxon>
        <taxon>Amygdaloideae</taxon>
        <taxon>Amygdaleae</taxon>
        <taxon>Prunus</taxon>
    </lineage>
</organism>
<gene>
    <name evidence="2" type="ORF">L3X38_022212</name>
</gene>
<evidence type="ECO:0000313" key="2">
    <source>
        <dbReference type="EMBL" id="KAI5332084.1"/>
    </source>
</evidence>
<comment type="caution">
    <text evidence="2">The sequence shown here is derived from an EMBL/GenBank/DDBJ whole genome shotgun (WGS) entry which is preliminary data.</text>
</comment>
<accession>A0AAD4VVJ2</accession>
<sequence>MCQAHLRSLNSSTSLLKPQQDFKKLLRPPLPNGKGYEEIQSRLTRSWFQVTSAEDPKGPSFHSLRPRDQLAEPVRDPNPPCKLEHKITPGDTCRTVSLVLPYQAVCNRCVETLAECLMAFSPSKLPRPPPILQDQARFSLKLTLPNPRRVAEASVHSQISFQPTLLNGKNCAKSFEGQPC</sequence>
<dbReference type="Proteomes" id="UP001054821">
    <property type="component" value="Chromosome 4"/>
</dbReference>
<protein>
    <submittedName>
        <fullName evidence="2">Uncharacterized protein</fullName>
    </submittedName>
</protein>
<evidence type="ECO:0000256" key="1">
    <source>
        <dbReference type="SAM" id="MobiDB-lite"/>
    </source>
</evidence>
<feature type="compositionally biased region" description="Basic and acidic residues" evidence="1">
    <location>
        <begin position="65"/>
        <end position="75"/>
    </location>
</feature>
<evidence type="ECO:0000313" key="3">
    <source>
        <dbReference type="Proteomes" id="UP001054821"/>
    </source>
</evidence>
<proteinExistence type="predicted"/>